<organism evidence="2 3">
    <name type="scientific">Actinophytocola oryzae</name>
    <dbReference type="NCBI Taxonomy" id="502181"/>
    <lineage>
        <taxon>Bacteria</taxon>
        <taxon>Bacillati</taxon>
        <taxon>Actinomycetota</taxon>
        <taxon>Actinomycetes</taxon>
        <taxon>Pseudonocardiales</taxon>
        <taxon>Pseudonocardiaceae</taxon>
    </lineage>
</organism>
<comment type="caution">
    <text evidence="2">The sequence shown here is derived from an EMBL/GenBank/DDBJ whole genome shotgun (WGS) entry which is preliminary data.</text>
</comment>
<dbReference type="InterPro" id="IPR037401">
    <property type="entry name" value="SnoaL-like"/>
</dbReference>
<dbReference type="SUPFAM" id="SSF54427">
    <property type="entry name" value="NTF2-like"/>
    <property type="match status" value="1"/>
</dbReference>
<proteinExistence type="predicted"/>
<name>A0A4R7VRN6_9PSEU</name>
<keyword evidence="3" id="KW-1185">Reference proteome</keyword>
<dbReference type="RefSeq" id="WP_133903762.1">
    <property type="nucleotide sequence ID" value="NZ_SOCP01000005.1"/>
</dbReference>
<dbReference type="OrthoDB" id="1163083at2"/>
<dbReference type="InterPro" id="IPR032710">
    <property type="entry name" value="NTF2-like_dom_sf"/>
</dbReference>
<sequence>MSIEDFRTAARTKDIELAMGTLADDVVLRSPLTDRFTFDGREDVRRLFETAYEKFDGLDYHTVIGGRVLIGGATAGGQPFEETLVLDLNGAGKITELTLFIRPLTGLTAVLAALGPTLARKNGRRTAGLLRIMAAPLVAATRSGDRVGIGLALPRRRG</sequence>
<dbReference type="Gene3D" id="3.10.450.50">
    <property type="match status" value="1"/>
</dbReference>
<dbReference type="Proteomes" id="UP000294927">
    <property type="component" value="Unassembled WGS sequence"/>
</dbReference>
<evidence type="ECO:0000313" key="2">
    <source>
        <dbReference type="EMBL" id="TDV52404.1"/>
    </source>
</evidence>
<feature type="domain" description="SnoaL-like" evidence="1">
    <location>
        <begin position="4"/>
        <end position="61"/>
    </location>
</feature>
<evidence type="ECO:0000259" key="1">
    <source>
        <dbReference type="Pfam" id="PF12680"/>
    </source>
</evidence>
<protein>
    <submittedName>
        <fullName evidence="2">SnoaL-like protein</fullName>
    </submittedName>
</protein>
<gene>
    <name evidence="2" type="ORF">CLV71_105536</name>
</gene>
<accession>A0A4R7VRN6</accession>
<dbReference type="AlphaFoldDB" id="A0A4R7VRN6"/>
<evidence type="ECO:0000313" key="3">
    <source>
        <dbReference type="Proteomes" id="UP000294927"/>
    </source>
</evidence>
<dbReference type="Pfam" id="PF12680">
    <property type="entry name" value="SnoaL_2"/>
    <property type="match status" value="1"/>
</dbReference>
<dbReference type="EMBL" id="SOCP01000005">
    <property type="protein sequence ID" value="TDV52404.1"/>
    <property type="molecule type" value="Genomic_DNA"/>
</dbReference>
<reference evidence="2 3" key="1">
    <citation type="submission" date="2019-03" db="EMBL/GenBank/DDBJ databases">
        <title>Genomic Encyclopedia of Archaeal and Bacterial Type Strains, Phase II (KMG-II): from individual species to whole genera.</title>
        <authorList>
            <person name="Goeker M."/>
        </authorList>
    </citation>
    <scope>NUCLEOTIDE SEQUENCE [LARGE SCALE GENOMIC DNA]</scope>
    <source>
        <strain evidence="2 3">DSM 45499</strain>
    </source>
</reference>